<evidence type="ECO:0000313" key="1">
    <source>
        <dbReference type="EMBL" id="KAJ8002622.1"/>
    </source>
</evidence>
<organism evidence="1 2">
    <name type="scientific">Dallia pectoralis</name>
    <name type="common">Alaska blackfish</name>
    <dbReference type="NCBI Taxonomy" id="75939"/>
    <lineage>
        <taxon>Eukaryota</taxon>
        <taxon>Metazoa</taxon>
        <taxon>Chordata</taxon>
        <taxon>Craniata</taxon>
        <taxon>Vertebrata</taxon>
        <taxon>Euteleostomi</taxon>
        <taxon>Actinopterygii</taxon>
        <taxon>Neopterygii</taxon>
        <taxon>Teleostei</taxon>
        <taxon>Protacanthopterygii</taxon>
        <taxon>Esociformes</taxon>
        <taxon>Umbridae</taxon>
        <taxon>Dallia</taxon>
    </lineage>
</organism>
<proteinExistence type="predicted"/>
<sequence>MQSQRSTTGVRRQPCGERVRLTWAPWASATSAPWSLYPTFNTTLPGFSPDIAAQPTIFPRSSYSIVFYLLLVNKMFSVFNNTLVMTVLVKSVALLNPMNVILLSLAVSGFG</sequence>
<dbReference type="EMBL" id="CM055740">
    <property type="protein sequence ID" value="KAJ8002622.1"/>
    <property type="molecule type" value="Genomic_DNA"/>
</dbReference>
<protein>
    <submittedName>
        <fullName evidence="1">Uncharacterized protein</fullName>
    </submittedName>
</protein>
<gene>
    <name evidence="1" type="ORF">DPEC_G00160800</name>
</gene>
<evidence type="ECO:0000313" key="2">
    <source>
        <dbReference type="Proteomes" id="UP001157502"/>
    </source>
</evidence>
<accession>A0ACC2GGG1</accession>
<name>A0ACC2GGG1_DALPE</name>
<reference evidence="1" key="1">
    <citation type="submission" date="2021-05" db="EMBL/GenBank/DDBJ databases">
        <authorList>
            <person name="Pan Q."/>
            <person name="Jouanno E."/>
            <person name="Zahm M."/>
            <person name="Klopp C."/>
            <person name="Cabau C."/>
            <person name="Louis A."/>
            <person name="Berthelot C."/>
            <person name="Parey E."/>
            <person name="Roest Crollius H."/>
            <person name="Montfort J."/>
            <person name="Robinson-Rechavi M."/>
            <person name="Bouchez O."/>
            <person name="Lampietro C."/>
            <person name="Lopez Roques C."/>
            <person name="Donnadieu C."/>
            <person name="Postlethwait J."/>
            <person name="Bobe J."/>
            <person name="Dillon D."/>
            <person name="Chandos A."/>
            <person name="von Hippel F."/>
            <person name="Guiguen Y."/>
        </authorList>
    </citation>
    <scope>NUCLEOTIDE SEQUENCE</scope>
    <source>
        <strain evidence="1">YG-Jan2019</strain>
    </source>
</reference>
<keyword evidence="2" id="KW-1185">Reference proteome</keyword>
<dbReference type="Proteomes" id="UP001157502">
    <property type="component" value="Chromosome 13"/>
</dbReference>
<comment type="caution">
    <text evidence="1">The sequence shown here is derived from an EMBL/GenBank/DDBJ whole genome shotgun (WGS) entry which is preliminary data.</text>
</comment>